<feature type="chain" id="PRO_5033035889" evidence="1">
    <location>
        <begin position="20"/>
        <end position="320"/>
    </location>
</feature>
<comment type="caution">
    <text evidence="2">The sequence shown here is derived from an EMBL/GenBank/DDBJ whole genome shotgun (WGS) entry which is preliminary data.</text>
</comment>
<gene>
    <name evidence="2" type="ORF">ENS56_07020</name>
</gene>
<dbReference type="EMBL" id="DSVI01000008">
    <property type="protein sequence ID" value="HGT47769.1"/>
    <property type="molecule type" value="Genomic_DNA"/>
</dbReference>
<feature type="signal peptide" evidence="1">
    <location>
        <begin position="1"/>
        <end position="19"/>
    </location>
</feature>
<name>A0A832G172_9BACT</name>
<evidence type="ECO:0000256" key="1">
    <source>
        <dbReference type="SAM" id="SignalP"/>
    </source>
</evidence>
<dbReference type="AlphaFoldDB" id="A0A832G172"/>
<evidence type="ECO:0000313" key="2">
    <source>
        <dbReference type="EMBL" id="HGT47769.1"/>
    </source>
</evidence>
<reference evidence="2" key="1">
    <citation type="journal article" date="2020" name="mSystems">
        <title>Genome- and Community-Level Interaction Insights into Carbon Utilization and Element Cycling Functions of Hydrothermarchaeota in Hydrothermal Sediment.</title>
        <authorList>
            <person name="Zhou Z."/>
            <person name="Liu Y."/>
            <person name="Xu W."/>
            <person name="Pan J."/>
            <person name="Luo Z.H."/>
            <person name="Li M."/>
        </authorList>
    </citation>
    <scope>NUCLEOTIDE SEQUENCE [LARGE SCALE GENOMIC DNA]</scope>
    <source>
        <strain evidence="2">SpSt-500</strain>
    </source>
</reference>
<organism evidence="2">
    <name type="scientific">Ignavibacterium album</name>
    <dbReference type="NCBI Taxonomy" id="591197"/>
    <lineage>
        <taxon>Bacteria</taxon>
        <taxon>Pseudomonadati</taxon>
        <taxon>Ignavibacteriota</taxon>
        <taxon>Ignavibacteria</taxon>
        <taxon>Ignavibacteriales</taxon>
        <taxon>Ignavibacteriaceae</taxon>
        <taxon>Ignavibacterium</taxon>
    </lineage>
</organism>
<accession>A0A832G172</accession>
<keyword evidence="1" id="KW-0732">Signal</keyword>
<proteinExistence type="predicted"/>
<protein>
    <submittedName>
        <fullName evidence="2">Uncharacterized protein</fullName>
    </submittedName>
</protein>
<sequence>MKKLLFIIILFHLTNQLSAQPSGICGNDSRTRTIQNAVGRIVVYSNDDINQPNQALFVSITNENMNNGDSIEIILSLSKSEFYQGESINALISINNYLNDTISLERDFHEYLLEAATNKINDGGYYTSHSRPIRIPPFGNYKSIVEVQGVFGSQADNLLPPGTYEYWISHHVLKSRKIFSNKVRFTILEPPDSLKTQLEELLSHPPKYKTFEEAKVLYERYKDSFYGEMALSKLLGYPSMEPTLRIELSKRFIVNYPNTASAYDKFIKLTYSYDENKNVIEDIIKELKMKQPDCFLFELLKNGPDYIETYRKIKQLIIER</sequence>